<comment type="caution">
    <text evidence="2">The sequence shown here is derived from an EMBL/GenBank/DDBJ whole genome shotgun (WGS) entry which is preliminary data.</text>
</comment>
<proteinExistence type="predicted"/>
<dbReference type="EMBL" id="QGNW01000008">
    <property type="protein sequence ID" value="RVX19551.1"/>
    <property type="molecule type" value="Genomic_DNA"/>
</dbReference>
<organism evidence="2 3">
    <name type="scientific">Vitis vinifera</name>
    <name type="common">Grape</name>
    <dbReference type="NCBI Taxonomy" id="29760"/>
    <lineage>
        <taxon>Eukaryota</taxon>
        <taxon>Viridiplantae</taxon>
        <taxon>Streptophyta</taxon>
        <taxon>Embryophyta</taxon>
        <taxon>Tracheophyta</taxon>
        <taxon>Spermatophyta</taxon>
        <taxon>Magnoliopsida</taxon>
        <taxon>eudicotyledons</taxon>
        <taxon>Gunneridae</taxon>
        <taxon>Pentapetalae</taxon>
        <taxon>rosids</taxon>
        <taxon>Vitales</taxon>
        <taxon>Vitaceae</taxon>
        <taxon>Viteae</taxon>
        <taxon>Vitis</taxon>
    </lineage>
</organism>
<sequence>MRFHSTTSAIELLITIVSQMTISNDLEETHRIAIDVLRAIGEDHRVYSTQDPFTSSRPSMRPPSLITPVRVPPIRDWGRGGRRASHRHVPLASTLVQPSHPPVTSTFPLFQPSASLESPLSPPNVSIPAHSSRPKTTIPSTLTPVESSISLDLPFFPHVTSIQNFSPPSPPPLPPPSQPSISLDAPPPVTESIAPLLVTESIAPPPVTEFIAPLTFLKGTTYAARLHVRVPKGHRAPRVRRVLPPSVPSNSTTHLDDMSQSIEMETFQIAQMDIRNMVIYRRCSQRKRKIPSCGTH</sequence>
<feature type="region of interest" description="Disordered" evidence="1">
    <location>
        <begin position="114"/>
        <end position="140"/>
    </location>
</feature>
<evidence type="ECO:0000313" key="2">
    <source>
        <dbReference type="EMBL" id="RVX19551.1"/>
    </source>
</evidence>
<name>A0A438KEB8_VITVI</name>
<evidence type="ECO:0000256" key="1">
    <source>
        <dbReference type="SAM" id="MobiDB-lite"/>
    </source>
</evidence>
<accession>A0A438KEB8</accession>
<dbReference type="Proteomes" id="UP000288805">
    <property type="component" value="Unassembled WGS sequence"/>
</dbReference>
<evidence type="ECO:0000313" key="3">
    <source>
        <dbReference type="Proteomes" id="UP000288805"/>
    </source>
</evidence>
<feature type="region of interest" description="Disordered" evidence="1">
    <location>
        <begin position="164"/>
        <end position="183"/>
    </location>
</feature>
<feature type="compositionally biased region" description="Pro residues" evidence="1">
    <location>
        <begin position="167"/>
        <end position="178"/>
    </location>
</feature>
<protein>
    <submittedName>
        <fullName evidence="2">Uncharacterized protein</fullName>
    </submittedName>
</protein>
<dbReference type="AlphaFoldDB" id="A0A438KEB8"/>
<reference evidence="2 3" key="1">
    <citation type="journal article" date="2018" name="PLoS Genet.">
        <title>Population sequencing reveals clonal diversity and ancestral inbreeding in the grapevine cultivar Chardonnay.</title>
        <authorList>
            <person name="Roach M.J."/>
            <person name="Johnson D.L."/>
            <person name="Bohlmann J."/>
            <person name="van Vuuren H.J."/>
            <person name="Jones S.J."/>
            <person name="Pretorius I.S."/>
            <person name="Schmidt S.A."/>
            <person name="Borneman A.R."/>
        </authorList>
    </citation>
    <scope>NUCLEOTIDE SEQUENCE [LARGE SCALE GENOMIC DNA]</scope>
    <source>
        <strain evidence="3">cv. Chardonnay</strain>
        <tissue evidence="2">Leaf</tissue>
    </source>
</reference>
<gene>
    <name evidence="2" type="ORF">CK203_004946</name>
</gene>